<evidence type="ECO:0000256" key="2">
    <source>
        <dbReference type="ARBA" id="ARBA00023002"/>
    </source>
</evidence>
<comment type="caution">
    <text evidence="3">The sequence shown here is derived from an EMBL/GenBank/DDBJ whole genome shotgun (WGS) entry which is preliminary data.</text>
</comment>
<dbReference type="Gene3D" id="3.40.50.720">
    <property type="entry name" value="NAD(P)-binding Rossmann-like Domain"/>
    <property type="match status" value="1"/>
</dbReference>
<dbReference type="EMBL" id="JBHSXM010000001">
    <property type="protein sequence ID" value="MFC6836873.1"/>
    <property type="molecule type" value="Genomic_DNA"/>
</dbReference>
<dbReference type="SUPFAM" id="SSF51735">
    <property type="entry name" value="NAD(P)-binding Rossmann-fold domains"/>
    <property type="match status" value="1"/>
</dbReference>
<dbReference type="PANTHER" id="PTHR43477">
    <property type="entry name" value="DIHYDROANTICAPSIN 7-DEHYDROGENASE"/>
    <property type="match status" value="1"/>
</dbReference>
<dbReference type="CDD" id="cd05233">
    <property type="entry name" value="SDR_c"/>
    <property type="match status" value="1"/>
</dbReference>
<dbReference type="NCBIfam" id="NF005559">
    <property type="entry name" value="PRK07231.1"/>
    <property type="match status" value="1"/>
</dbReference>
<dbReference type="Proteomes" id="UP001596406">
    <property type="component" value="Unassembled WGS sequence"/>
</dbReference>
<dbReference type="GO" id="GO:0016491">
    <property type="term" value="F:oxidoreductase activity"/>
    <property type="evidence" value="ECO:0007669"/>
    <property type="project" value="UniProtKB-KW"/>
</dbReference>
<evidence type="ECO:0000313" key="3">
    <source>
        <dbReference type="EMBL" id="MFC6836873.1"/>
    </source>
</evidence>
<dbReference type="RefSeq" id="WP_304448547.1">
    <property type="nucleotide sequence ID" value="NZ_JARRAH010000001.1"/>
</dbReference>
<dbReference type="InterPro" id="IPR002347">
    <property type="entry name" value="SDR_fam"/>
</dbReference>
<keyword evidence="4" id="KW-1185">Reference proteome</keyword>
<name>A0ABD5U920_9EURY</name>
<organism evidence="3 4">
    <name type="scientific">Halomarina ordinaria</name>
    <dbReference type="NCBI Taxonomy" id="3033939"/>
    <lineage>
        <taxon>Archaea</taxon>
        <taxon>Methanobacteriati</taxon>
        <taxon>Methanobacteriota</taxon>
        <taxon>Stenosarchaea group</taxon>
        <taxon>Halobacteria</taxon>
        <taxon>Halobacteriales</taxon>
        <taxon>Natronomonadaceae</taxon>
        <taxon>Halomarina</taxon>
    </lineage>
</organism>
<dbReference type="PRINTS" id="PR00081">
    <property type="entry name" value="GDHRDH"/>
</dbReference>
<keyword evidence="2 3" id="KW-0560">Oxidoreductase</keyword>
<accession>A0ABD5U920</accession>
<dbReference type="Pfam" id="PF13561">
    <property type="entry name" value="adh_short_C2"/>
    <property type="match status" value="1"/>
</dbReference>
<sequence>MRLEDATVFVTGAGAGIGEATARRCAEEGATVIVTDVNEETASETADAIEDAGGRAVSHTLDVTDGERFHDLVTATAEEYGLDGIVNNAGTGHPPAYTEDLDAGVLEFVLDVNVRGVWHGCRAALPVMKEQGHGAIVNVASLAAILGLPRQAVYSLTKGAVLNFTRAVAAEAGPTGVRANAVCPGFIDTDLGRQYFESRDDPETARARMEAQYPLKRLGEADEIADVALFLLSEESSYVTGHGLVVDGGYSVS</sequence>
<dbReference type="AlphaFoldDB" id="A0ABD5U920"/>
<proteinExistence type="inferred from homology"/>
<reference evidence="3 4" key="1">
    <citation type="journal article" date="2019" name="Int. J. Syst. Evol. Microbiol.">
        <title>The Global Catalogue of Microorganisms (GCM) 10K type strain sequencing project: providing services to taxonomists for standard genome sequencing and annotation.</title>
        <authorList>
            <consortium name="The Broad Institute Genomics Platform"/>
            <consortium name="The Broad Institute Genome Sequencing Center for Infectious Disease"/>
            <person name="Wu L."/>
            <person name="Ma J."/>
        </authorList>
    </citation>
    <scope>NUCLEOTIDE SEQUENCE [LARGE SCALE GENOMIC DNA]</scope>
    <source>
        <strain evidence="3 4">PSRA2</strain>
    </source>
</reference>
<dbReference type="InterPro" id="IPR036291">
    <property type="entry name" value="NAD(P)-bd_dom_sf"/>
</dbReference>
<dbReference type="PRINTS" id="PR00080">
    <property type="entry name" value="SDRFAMILY"/>
</dbReference>
<comment type="similarity">
    <text evidence="1">Belongs to the short-chain dehydrogenases/reductases (SDR) family.</text>
</comment>
<dbReference type="EC" id="1.1.1.-" evidence="3"/>
<protein>
    <submittedName>
        <fullName evidence="3">SDR family NAD(P)-dependent oxidoreductase</fullName>
        <ecNumber evidence="3">1.1.1.-</ecNumber>
    </submittedName>
</protein>
<dbReference type="FunFam" id="3.40.50.720:FF:000084">
    <property type="entry name" value="Short-chain dehydrogenase reductase"/>
    <property type="match status" value="1"/>
</dbReference>
<gene>
    <name evidence="3" type="ORF">ACFQHK_10145</name>
</gene>
<evidence type="ECO:0000313" key="4">
    <source>
        <dbReference type="Proteomes" id="UP001596406"/>
    </source>
</evidence>
<evidence type="ECO:0000256" key="1">
    <source>
        <dbReference type="ARBA" id="ARBA00006484"/>
    </source>
</evidence>
<dbReference type="PANTHER" id="PTHR43477:SF1">
    <property type="entry name" value="DIHYDROANTICAPSIN 7-DEHYDROGENASE"/>
    <property type="match status" value="1"/>
</dbReference>
<dbReference type="InterPro" id="IPR051122">
    <property type="entry name" value="SDR_DHRS6-like"/>
</dbReference>